<keyword evidence="2" id="KW-1185">Reference proteome</keyword>
<reference evidence="1 2" key="1">
    <citation type="journal article" date="2021" name="BMC Genomics">
        <title>Datura genome reveals duplications of psychoactive alkaloid biosynthetic genes and high mutation rate following tissue culture.</title>
        <authorList>
            <person name="Rajewski A."/>
            <person name="Carter-House D."/>
            <person name="Stajich J."/>
            <person name="Litt A."/>
        </authorList>
    </citation>
    <scope>NUCLEOTIDE SEQUENCE [LARGE SCALE GENOMIC DNA]</scope>
    <source>
        <strain evidence="1">AR-01</strain>
    </source>
</reference>
<proteinExistence type="predicted"/>
<gene>
    <name evidence="1" type="ORF">HAX54_018505</name>
</gene>
<dbReference type="EMBL" id="JACEIK010000226">
    <property type="protein sequence ID" value="MCD7452880.1"/>
    <property type="molecule type" value="Genomic_DNA"/>
</dbReference>
<name>A0ABS8S1A7_DATST</name>
<protein>
    <submittedName>
        <fullName evidence="1">Uncharacterized protein</fullName>
    </submittedName>
</protein>
<comment type="caution">
    <text evidence="1">The sequence shown here is derived from an EMBL/GenBank/DDBJ whole genome shotgun (WGS) entry which is preliminary data.</text>
</comment>
<evidence type="ECO:0000313" key="2">
    <source>
        <dbReference type="Proteomes" id="UP000823775"/>
    </source>
</evidence>
<accession>A0ABS8S1A7</accession>
<evidence type="ECO:0000313" key="1">
    <source>
        <dbReference type="EMBL" id="MCD7452880.1"/>
    </source>
</evidence>
<sequence>MEASSLDPKAGPARRFGAKVVEPHGLTWFNTQKAAKYAPENWIDEGHLAHEFSAIRDKIREFRAGYIFNEPKRS</sequence>
<dbReference type="Proteomes" id="UP000823775">
    <property type="component" value="Unassembled WGS sequence"/>
</dbReference>
<organism evidence="1 2">
    <name type="scientific">Datura stramonium</name>
    <name type="common">Jimsonweed</name>
    <name type="synonym">Common thornapple</name>
    <dbReference type="NCBI Taxonomy" id="4076"/>
    <lineage>
        <taxon>Eukaryota</taxon>
        <taxon>Viridiplantae</taxon>
        <taxon>Streptophyta</taxon>
        <taxon>Embryophyta</taxon>
        <taxon>Tracheophyta</taxon>
        <taxon>Spermatophyta</taxon>
        <taxon>Magnoliopsida</taxon>
        <taxon>eudicotyledons</taxon>
        <taxon>Gunneridae</taxon>
        <taxon>Pentapetalae</taxon>
        <taxon>asterids</taxon>
        <taxon>lamiids</taxon>
        <taxon>Solanales</taxon>
        <taxon>Solanaceae</taxon>
        <taxon>Solanoideae</taxon>
        <taxon>Datureae</taxon>
        <taxon>Datura</taxon>
    </lineage>
</organism>